<reference evidence="1" key="1">
    <citation type="submission" date="2020-05" db="EMBL/GenBank/DDBJ databases">
        <authorList>
            <person name="Chiriac C."/>
            <person name="Salcher M."/>
            <person name="Ghai R."/>
            <person name="Kavagutti S V."/>
        </authorList>
    </citation>
    <scope>NUCLEOTIDE SEQUENCE</scope>
</reference>
<protein>
    <submittedName>
        <fullName evidence="1">Uncharacterized protein</fullName>
    </submittedName>
</protein>
<sequence>MTHKERYELIDQLAEMATIHDGVAEWKQAYKEDLCKTFYGLDDNELHVELDMFNGLNKRSQDTNREDFIKSYGNDIAMVSEEMLREFLAMKAVGDDYYEAFGSEGTHMMDCWLLWNHARE</sequence>
<name>A0A6J5T4K0_9CAUD</name>
<evidence type="ECO:0000313" key="1">
    <source>
        <dbReference type="EMBL" id="CAB4222569.1"/>
    </source>
</evidence>
<accession>A0A6J5T4K0</accession>
<organism evidence="1">
    <name type="scientific">uncultured Caudovirales phage</name>
    <dbReference type="NCBI Taxonomy" id="2100421"/>
    <lineage>
        <taxon>Viruses</taxon>
        <taxon>Duplodnaviria</taxon>
        <taxon>Heunggongvirae</taxon>
        <taxon>Uroviricota</taxon>
        <taxon>Caudoviricetes</taxon>
        <taxon>Peduoviridae</taxon>
        <taxon>Maltschvirus</taxon>
        <taxon>Maltschvirus maltsch</taxon>
    </lineage>
</organism>
<proteinExistence type="predicted"/>
<dbReference type="EMBL" id="LR797523">
    <property type="protein sequence ID" value="CAB4222569.1"/>
    <property type="molecule type" value="Genomic_DNA"/>
</dbReference>
<gene>
    <name evidence="1" type="ORF">UFOVP1655_137</name>
</gene>